<dbReference type="EMBL" id="CP041253">
    <property type="protein sequence ID" value="QDH77898.1"/>
    <property type="molecule type" value="Genomic_DNA"/>
</dbReference>
<dbReference type="RefSeq" id="WP_141613162.1">
    <property type="nucleotide sequence ID" value="NZ_CP041253.1"/>
</dbReference>
<dbReference type="Pfam" id="PF22847">
    <property type="entry name" value="BT_3657-like_N"/>
    <property type="match status" value="1"/>
</dbReference>
<keyword evidence="4" id="KW-1185">Reference proteome</keyword>
<feature type="chain" id="PRO_5021799320" evidence="1">
    <location>
        <begin position="23"/>
        <end position="314"/>
    </location>
</feature>
<evidence type="ECO:0000313" key="3">
    <source>
        <dbReference type="EMBL" id="QDH77898.1"/>
    </source>
</evidence>
<dbReference type="PANTHER" id="PTHR43301:SF3">
    <property type="entry name" value="ARABINAN ENDO-1,5-ALPHA-L-ARABINOSIDASE A-RELATED"/>
    <property type="match status" value="1"/>
</dbReference>
<organism evidence="3 4">
    <name type="scientific">Echinicola soli</name>
    <dbReference type="NCBI Taxonomy" id="2591634"/>
    <lineage>
        <taxon>Bacteria</taxon>
        <taxon>Pseudomonadati</taxon>
        <taxon>Bacteroidota</taxon>
        <taxon>Cytophagia</taxon>
        <taxon>Cytophagales</taxon>
        <taxon>Cyclobacteriaceae</taxon>
        <taxon>Echinicola</taxon>
    </lineage>
</organism>
<proteinExistence type="predicted"/>
<dbReference type="OrthoDB" id="9758923at2"/>
<gene>
    <name evidence="3" type="ORF">FKX85_02100</name>
</gene>
<dbReference type="InterPro" id="IPR055133">
    <property type="entry name" value="BT_3657-like_N"/>
</dbReference>
<dbReference type="PANTHER" id="PTHR43301">
    <property type="entry name" value="ARABINAN ENDO-1,5-ALPHA-L-ARABINOSIDASE"/>
    <property type="match status" value="1"/>
</dbReference>
<dbReference type="SUPFAM" id="SSF75005">
    <property type="entry name" value="Arabinanase/levansucrase/invertase"/>
    <property type="match status" value="1"/>
</dbReference>
<dbReference type="Proteomes" id="UP000316614">
    <property type="component" value="Chromosome"/>
</dbReference>
<dbReference type="KEGG" id="echi:FKX85_02100"/>
<dbReference type="InterPro" id="IPR023296">
    <property type="entry name" value="Glyco_hydro_beta-prop_sf"/>
</dbReference>
<accession>A0A514CDK3</accession>
<evidence type="ECO:0000313" key="4">
    <source>
        <dbReference type="Proteomes" id="UP000316614"/>
    </source>
</evidence>
<reference evidence="3 4" key="1">
    <citation type="submission" date="2019-06" db="EMBL/GenBank/DDBJ databases">
        <title>Echinicola alkalisoli sp. nov. isolated from saline soil.</title>
        <authorList>
            <person name="Sun J.-Q."/>
            <person name="Xu L."/>
        </authorList>
    </citation>
    <scope>NUCLEOTIDE SEQUENCE [LARGE SCALE GENOMIC DNA]</scope>
    <source>
        <strain evidence="3 4">LN3S3</strain>
    </source>
</reference>
<evidence type="ECO:0000256" key="1">
    <source>
        <dbReference type="SAM" id="SignalP"/>
    </source>
</evidence>
<evidence type="ECO:0000259" key="2">
    <source>
        <dbReference type="Pfam" id="PF22847"/>
    </source>
</evidence>
<sequence length="314" mass="36175">MKKTILTCLTLLYATFSLQAQSKDIYMFSYFMGNGEDGLHLAYSEDGLHWKALNDNKSVLTPTAGGDKLMRDPCIIRGGDGKFHMVWTVSWNEKGLGHASSDDLIHWSEQQFIPVMEHEKGARNTWAPEVFYDGKKDRYMIFWSSTIKGLYPETQDTLENAYNHRMYYTTTKDFKKFSKTKLFYEPGFNVIDGTILQHDGKYVMFVKDETRTPPAKNIRVTKSNKLTKGYPVAGKPITGDYWAEGPTPLMIDGRCILFFDKYRDHHMGAVASTDFKHWEDISDQISFPDGTRHGTAFKITQEEFKKLQEAFKEQ</sequence>
<dbReference type="GO" id="GO:0016787">
    <property type="term" value="F:hydrolase activity"/>
    <property type="evidence" value="ECO:0007669"/>
    <property type="project" value="UniProtKB-KW"/>
</dbReference>
<feature type="domain" description="Arabinosidase BT-3657-like N-terminal" evidence="2">
    <location>
        <begin position="14"/>
        <end position="123"/>
    </location>
</feature>
<keyword evidence="1" id="KW-0732">Signal</keyword>
<keyword evidence="3" id="KW-0378">Hydrolase</keyword>
<feature type="signal peptide" evidence="1">
    <location>
        <begin position="1"/>
        <end position="22"/>
    </location>
</feature>
<name>A0A514CDK3_9BACT</name>
<dbReference type="AlphaFoldDB" id="A0A514CDK3"/>
<protein>
    <submittedName>
        <fullName evidence="3">Glycosyl hydrolase</fullName>
    </submittedName>
</protein>
<dbReference type="InterPro" id="IPR050727">
    <property type="entry name" value="GH43_arabinanases"/>
</dbReference>
<dbReference type="Gene3D" id="2.115.10.20">
    <property type="entry name" value="Glycosyl hydrolase domain, family 43"/>
    <property type="match status" value="1"/>
</dbReference>
<dbReference type="CDD" id="cd08983">
    <property type="entry name" value="GH43_Bt3655-like"/>
    <property type="match status" value="1"/>
</dbReference>